<keyword evidence="5" id="KW-1185">Reference proteome</keyword>
<feature type="domain" description="DDE Tnp4" evidence="3">
    <location>
        <begin position="130"/>
        <end position="192"/>
    </location>
</feature>
<dbReference type="AlphaFoldDB" id="A0A9W6UD30"/>
<evidence type="ECO:0000313" key="4">
    <source>
        <dbReference type="EMBL" id="GMF29908.1"/>
    </source>
</evidence>
<dbReference type="GO" id="GO:0046872">
    <property type="term" value="F:metal ion binding"/>
    <property type="evidence" value="ECO:0007669"/>
    <property type="project" value="UniProtKB-KW"/>
</dbReference>
<accession>A0A9W6UD30</accession>
<sequence length="196" mass="21998">MRPIKDESIDYPNLELQQLAFFGERLLTLVKDDPVFSSIGTKPFRGRAELYLLVLLKFLGTYGNDSSSSKIGLFHGIASGSVHNYLFRASSTVLRLEKATMSWPEGIERRMIAQRMQDKYGFVNCVGITDGTLFPLAAKPRHHGAEDYSRKASYSVNGLVACDDMARIRNLVVGWPGSTHDNRVWMNSPMVIQSHD</sequence>
<dbReference type="InterPro" id="IPR027806">
    <property type="entry name" value="HARBI1_dom"/>
</dbReference>
<comment type="caution">
    <text evidence="4">The sequence shown here is derived from an EMBL/GenBank/DDBJ whole genome shotgun (WGS) entry which is preliminary data.</text>
</comment>
<gene>
    <name evidence="4" type="ORF">Pfra01_000650800</name>
</gene>
<keyword evidence="2" id="KW-0479">Metal-binding</keyword>
<evidence type="ECO:0000313" key="5">
    <source>
        <dbReference type="Proteomes" id="UP001165121"/>
    </source>
</evidence>
<evidence type="ECO:0000259" key="3">
    <source>
        <dbReference type="Pfam" id="PF13359"/>
    </source>
</evidence>
<protein>
    <submittedName>
        <fullName evidence="4">Unnamed protein product</fullName>
    </submittedName>
</protein>
<evidence type="ECO:0000256" key="1">
    <source>
        <dbReference type="ARBA" id="ARBA00001968"/>
    </source>
</evidence>
<dbReference type="EMBL" id="BSXT01000552">
    <property type="protein sequence ID" value="GMF29908.1"/>
    <property type="molecule type" value="Genomic_DNA"/>
</dbReference>
<proteinExistence type="predicted"/>
<evidence type="ECO:0000256" key="2">
    <source>
        <dbReference type="ARBA" id="ARBA00022723"/>
    </source>
</evidence>
<name>A0A9W6UD30_9STRA</name>
<comment type="cofactor">
    <cofactor evidence="1">
        <name>a divalent metal cation</name>
        <dbReference type="ChEBI" id="CHEBI:60240"/>
    </cofactor>
</comment>
<organism evidence="4 5">
    <name type="scientific">Phytophthora fragariaefolia</name>
    <dbReference type="NCBI Taxonomy" id="1490495"/>
    <lineage>
        <taxon>Eukaryota</taxon>
        <taxon>Sar</taxon>
        <taxon>Stramenopiles</taxon>
        <taxon>Oomycota</taxon>
        <taxon>Peronosporomycetes</taxon>
        <taxon>Peronosporales</taxon>
        <taxon>Peronosporaceae</taxon>
        <taxon>Phytophthora</taxon>
    </lineage>
</organism>
<dbReference type="Pfam" id="PF13359">
    <property type="entry name" value="DDE_Tnp_4"/>
    <property type="match status" value="1"/>
</dbReference>
<dbReference type="OrthoDB" id="122223at2759"/>
<reference evidence="4" key="1">
    <citation type="submission" date="2023-04" db="EMBL/GenBank/DDBJ databases">
        <title>Phytophthora fragariaefolia NBRC 109709.</title>
        <authorList>
            <person name="Ichikawa N."/>
            <person name="Sato H."/>
            <person name="Tonouchi N."/>
        </authorList>
    </citation>
    <scope>NUCLEOTIDE SEQUENCE</scope>
    <source>
        <strain evidence="4">NBRC 109709</strain>
    </source>
</reference>
<dbReference type="Proteomes" id="UP001165121">
    <property type="component" value="Unassembled WGS sequence"/>
</dbReference>